<dbReference type="InterPro" id="IPR009003">
    <property type="entry name" value="Peptidase_S1_PA"/>
</dbReference>
<evidence type="ECO:0000313" key="6">
    <source>
        <dbReference type="EMBL" id="ANY68039.1"/>
    </source>
</evidence>
<dbReference type="SUPFAM" id="SSF55383">
    <property type="entry name" value="Copper amine oxidase, domain N"/>
    <property type="match status" value="1"/>
</dbReference>
<dbReference type="InterPro" id="IPR001940">
    <property type="entry name" value="Peptidase_S1C"/>
</dbReference>
<dbReference type="AlphaFoldDB" id="A0A1B2DK03"/>
<dbReference type="EMBL" id="CP016808">
    <property type="protein sequence ID" value="ANY68039.1"/>
    <property type="molecule type" value="Genomic_DNA"/>
</dbReference>
<feature type="signal peptide" evidence="4">
    <location>
        <begin position="1"/>
        <end position="32"/>
    </location>
</feature>
<dbReference type="PANTHER" id="PTHR43343:SF3">
    <property type="entry name" value="PROTEASE DO-LIKE 8, CHLOROPLASTIC"/>
    <property type="match status" value="1"/>
</dbReference>
<dbReference type="RefSeq" id="WP_099519207.1">
    <property type="nucleotide sequence ID" value="NZ_CP016808.1"/>
</dbReference>
<feature type="domain" description="Copper amine oxidase-like N-terminal" evidence="5">
    <location>
        <begin position="50"/>
        <end position="156"/>
    </location>
</feature>
<sequence length="513" mass="55184">MKTKLAKTLLAPLLVTGLLLSPLAGTTATASAASAVTTAASTTQAIKVYIDGSKLSLPAAPYVKNGVTFVPMRQIFTALGASITWVEKTQTIIVRKNTTTVSLTVGKKEAVVDGKTVKLDAAPAVKNGTTFVPARFVAEALGAKVKWDNAAQAVRITSIEQQWAEAYEEYEETPEDDRTKLTPKEIVEQNDESVVLITTNKALGSGVVIGDRWILTNNHVIEDASSATITSIYGDEYKVQGVVVNRPSSDLAIIQTDESLYLEPVSVGYTVPEKGDKVVAIGSPLGIQNTVSDGLVSNISYEDGLTYIQTSAPIDHGSSGGALFDEYGDLVGITTAGYTSQADLNFAVSVAHASLLMGLLPESPQEDVKFLPAILPDTLKGASMETITALMKKEFGSVSTGDGTASFSNWEVKRDSQGWIVLTADIDPRFYTYYGGSSANDIRSWAINLGHELNRMLPGETIQVIISFDRTFGFQPRGFAENEVTALGDNKWKVRFPVLDMQLKDQLYISMKD</sequence>
<feature type="chain" id="PRO_5008535194" description="Copper amine oxidase-like N-terminal domain-containing protein" evidence="4">
    <location>
        <begin position="33"/>
        <end position="513"/>
    </location>
</feature>
<dbReference type="GO" id="GO:0006508">
    <property type="term" value="P:proteolysis"/>
    <property type="evidence" value="ECO:0007669"/>
    <property type="project" value="UniProtKB-KW"/>
</dbReference>
<accession>A0A1B2DK03</accession>
<protein>
    <recommendedName>
        <fullName evidence="5">Copper amine oxidase-like N-terminal domain-containing protein</fullName>
    </recommendedName>
</protein>
<keyword evidence="4" id="KW-0732">Signal</keyword>
<dbReference type="Pfam" id="PF07833">
    <property type="entry name" value="Cu_amine_oxidN1"/>
    <property type="match status" value="1"/>
</dbReference>
<name>A0A1B2DK03_9BACL</name>
<keyword evidence="1" id="KW-0645">Protease</keyword>
<dbReference type="InterPro" id="IPR051201">
    <property type="entry name" value="Chloro_Bact_Ser_Proteases"/>
</dbReference>
<dbReference type="InterPro" id="IPR036582">
    <property type="entry name" value="Mao_N_sf"/>
</dbReference>
<keyword evidence="2" id="KW-0378">Hydrolase</keyword>
<dbReference type="PRINTS" id="PR00834">
    <property type="entry name" value="PROTEASES2C"/>
</dbReference>
<keyword evidence="3" id="KW-0720">Serine protease</keyword>
<evidence type="ECO:0000259" key="5">
    <source>
        <dbReference type="Pfam" id="PF07833"/>
    </source>
</evidence>
<dbReference type="Pfam" id="PF13365">
    <property type="entry name" value="Trypsin_2"/>
    <property type="match status" value="1"/>
</dbReference>
<proteinExistence type="predicted"/>
<dbReference type="GO" id="GO:0004252">
    <property type="term" value="F:serine-type endopeptidase activity"/>
    <property type="evidence" value="ECO:0007669"/>
    <property type="project" value="InterPro"/>
</dbReference>
<evidence type="ECO:0000256" key="2">
    <source>
        <dbReference type="ARBA" id="ARBA00022801"/>
    </source>
</evidence>
<dbReference type="PANTHER" id="PTHR43343">
    <property type="entry name" value="PEPTIDASE S12"/>
    <property type="match status" value="1"/>
</dbReference>
<gene>
    <name evidence="6" type="ORF">BBD42_17335</name>
</gene>
<evidence type="ECO:0000256" key="3">
    <source>
        <dbReference type="ARBA" id="ARBA00022825"/>
    </source>
</evidence>
<dbReference type="Gene3D" id="3.30.457.10">
    <property type="entry name" value="Copper amine oxidase-like, N-terminal domain"/>
    <property type="match status" value="1"/>
</dbReference>
<evidence type="ECO:0000256" key="1">
    <source>
        <dbReference type="ARBA" id="ARBA00022670"/>
    </source>
</evidence>
<dbReference type="InterPro" id="IPR012854">
    <property type="entry name" value="Cu_amine_oxidase-like_N"/>
</dbReference>
<organism evidence="6">
    <name type="scientific">Paenibacillus sp. BIHB 4019</name>
    <dbReference type="NCBI Taxonomy" id="1870819"/>
    <lineage>
        <taxon>Bacteria</taxon>
        <taxon>Bacillati</taxon>
        <taxon>Bacillota</taxon>
        <taxon>Bacilli</taxon>
        <taxon>Bacillales</taxon>
        <taxon>Paenibacillaceae</taxon>
        <taxon>Paenibacillus</taxon>
    </lineage>
</organism>
<dbReference type="Gene3D" id="2.40.10.120">
    <property type="match status" value="1"/>
</dbReference>
<reference evidence="6" key="1">
    <citation type="submission" date="2016-08" db="EMBL/GenBank/DDBJ databases">
        <title>Complete Genome Seqeunce of Paenibacillus sp. BIHB 4019 from tea rhizoplane.</title>
        <authorList>
            <person name="Thakur R."/>
            <person name="Swarnkar M.K."/>
            <person name="Gulati A."/>
        </authorList>
    </citation>
    <scope>NUCLEOTIDE SEQUENCE [LARGE SCALE GENOMIC DNA]</scope>
    <source>
        <strain evidence="6">BIHB4019</strain>
    </source>
</reference>
<evidence type="ECO:0000256" key="4">
    <source>
        <dbReference type="SAM" id="SignalP"/>
    </source>
</evidence>
<dbReference type="SUPFAM" id="SSF50494">
    <property type="entry name" value="Trypsin-like serine proteases"/>
    <property type="match status" value="1"/>
</dbReference>